<reference evidence="1 2" key="1">
    <citation type="journal article" date="2023" name="Science">
        <title>Complex scaffold remodeling in plant triterpene biosynthesis.</title>
        <authorList>
            <person name="De La Pena R."/>
            <person name="Hodgson H."/>
            <person name="Liu J.C."/>
            <person name="Stephenson M.J."/>
            <person name="Martin A.C."/>
            <person name="Owen C."/>
            <person name="Harkess A."/>
            <person name="Leebens-Mack J."/>
            <person name="Jimenez L.E."/>
            <person name="Osbourn A."/>
            <person name="Sattely E.S."/>
        </authorList>
    </citation>
    <scope>NUCLEOTIDE SEQUENCE [LARGE SCALE GENOMIC DNA]</scope>
    <source>
        <strain evidence="2">cv. JPN11</strain>
        <tissue evidence="1">Leaf</tissue>
    </source>
</reference>
<keyword evidence="1" id="KW-0449">Lipoprotein</keyword>
<proteinExistence type="predicted"/>
<organism evidence="1 2">
    <name type="scientific">Melia azedarach</name>
    <name type="common">Chinaberry tree</name>
    <dbReference type="NCBI Taxonomy" id="155640"/>
    <lineage>
        <taxon>Eukaryota</taxon>
        <taxon>Viridiplantae</taxon>
        <taxon>Streptophyta</taxon>
        <taxon>Embryophyta</taxon>
        <taxon>Tracheophyta</taxon>
        <taxon>Spermatophyta</taxon>
        <taxon>Magnoliopsida</taxon>
        <taxon>eudicotyledons</taxon>
        <taxon>Gunneridae</taxon>
        <taxon>Pentapetalae</taxon>
        <taxon>rosids</taxon>
        <taxon>malvids</taxon>
        <taxon>Sapindales</taxon>
        <taxon>Meliaceae</taxon>
        <taxon>Melia</taxon>
    </lineage>
</organism>
<name>A0ACC1XX02_MELAZ</name>
<gene>
    <name evidence="1" type="ORF">OWV82_013624</name>
</gene>
<protein>
    <submittedName>
        <fullName evidence="1">Membrane lipoprotein</fullName>
    </submittedName>
</protein>
<dbReference type="Proteomes" id="UP001164539">
    <property type="component" value="Chromosome 7"/>
</dbReference>
<evidence type="ECO:0000313" key="2">
    <source>
        <dbReference type="Proteomes" id="UP001164539"/>
    </source>
</evidence>
<evidence type="ECO:0000313" key="1">
    <source>
        <dbReference type="EMBL" id="KAJ4715244.1"/>
    </source>
</evidence>
<accession>A0ACC1XX02</accession>
<sequence>MPVSDPRTGYAAIWFISCLLFVSIAVGGGFLVMYMILPESKSTYWLPVAGVTLVCLPWMFWFCTCMYRILSRLFGIRINASACTGGGGCGGSRGGGGGGSVLNSTRGRNVNSNHASVNNNTNNNSESLARNNNAGQNKENGQERKEGDSVTSRESEIPLTSSMGP</sequence>
<comment type="caution">
    <text evidence="1">The sequence shown here is derived from an EMBL/GenBank/DDBJ whole genome shotgun (WGS) entry which is preliminary data.</text>
</comment>
<keyword evidence="2" id="KW-1185">Reference proteome</keyword>
<dbReference type="EMBL" id="CM051400">
    <property type="protein sequence ID" value="KAJ4715244.1"/>
    <property type="molecule type" value="Genomic_DNA"/>
</dbReference>